<comment type="caution">
    <text evidence="2">The sequence shown here is derived from an EMBL/GenBank/DDBJ whole genome shotgun (WGS) entry which is preliminary data.</text>
</comment>
<dbReference type="PANTHER" id="PTHR34681:SF2">
    <property type="entry name" value="UVEAL AUTOANTIGEN WITH COILED-COIL_ANKYRIN"/>
    <property type="match status" value="1"/>
</dbReference>
<sequence>MATSPLKAETDENAGRHAGSIGSILATDATRITELKESRAELLARVQSLREDLQEWRGKLDTQVQTYRRELGDLRNTLNTEVDQLRNEFQDLRESLQKQLDTSSKISNQITERTKTAELKMAADNPSEKI</sequence>
<organism evidence="2 3">
    <name type="scientific">Adiantum capillus-veneris</name>
    <name type="common">Maidenhair fern</name>
    <dbReference type="NCBI Taxonomy" id="13818"/>
    <lineage>
        <taxon>Eukaryota</taxon>
        <taxon>Viridiplantae</taxon>
        <taxon>Streptophyta</taxon>
        <taxon>Embryophyta</taxon>
        <taxon>Tracheophyta</taxon>
        <taxon>Polypodiopsida</taxon>
        <taxon>Polypodiidae</taxon>
        <taxon>Polypodiales</taxon>
        <taxon>Pteridineae</taxon>
        <taxon>Pteridaceae</taxon>
        <taxon>Vittarioideae</taxon>
        <taxon>Adiantum</taxon>
    </lineage>
</organism>
<dbReference type="OrthoDB" id="1876167at2759"/>
<dbReference type="Gene3D" id="1.20.1170.10">
    <property type="match status" value="1"/>
</dbReference>
<dbReference type="AlphaFoldDB" id="A0A9D4ULA6"/>
<evidence type="ECO:0000256" key="1">
    <source>
        <dbReference type="SAM" id="Coils"/>
    </source>
</evidence>
<protein>
    <submittedName>
        <fullName evidence="2">Uncharacterized protein</fullName>
    </submittedName>
</protein>
<proteinExistence type="predicted"/>
<evidence type="ECO:0000313" key="2">
    <source>
        <dbReference type="EMBL" id="KAI5069511.1"/>
    </source>
</evidence>
<feature type="coiled-coil region" evidence="1">
    <location>
        <begin position="32"/>
        <end position="102"/>
    </location>
</feature>
<reference evidence="2" key="1">
    <citation type="submission" date="2021-01" db="EMBL/GenBank/DDBJ databases">
        <title>Adiantum capillus-veneris genome.</title>
        <authorList>
            <person name="Fang Y."/>
            <person name="Liao Q."/>
        </authorList>
    </citation>
    <scope>NUCLEOTIDE SEQUENCE</scope>
    <source>
        <strain evidence="2">H3</strain>
        <tissue evidence="2">Leaf</tissue>
    </source>
</reference>
<gene>
    <name evidence="2" type="ORF">GOP47_0015812</name>
</gene>
<dbReference type="PANTHER" id="PTHR34681">
    <property type="entry name" value="UVEAL AUTOANTIGEN WITH COILED-COIL/ANKYRIN"/>
    <property type="match status" value="1"/>
</dbReference>
<keyword evidence="3" id="KW-1185">Reference proteome</keyword>
<dbReference type="SUPFAM" id="SSF58113">
    <property type="entry name" value="Apolipoprotein A-I"/>
    <property type="match status" value="1"/>
</dbReference>
<accession>A0A9D4ULA6</accession>
<keyword evidence="1" id="KW-0175">Coiled coil</keyword>
<name>A0A9D4ULA6_ADICA</name>
<dbReference type="Proteomes" id="UP000886520">
    <property type="component" value="Chromosome 15"/>
</dbReference>
<dbReference type="EMBL" id="JABFUD020000015">
    <property type="protein sequence ID" value="KAI5069511.1"/>
    <property type="molecule type" value="Genomic_DNA"/>
</dbReference>
<evidence type="ECO:0000313" key="3">
    <source>
        <dbReference type="Proteomes" id="UP000886520"/>
    </source>
</evidence>